<dbReference type="OrthoDB" id="10263206at2759"/>
<dbReference type="GO" id="GO:0005096">
    <property type="term" value="F:GTPase activator activity"/>
    <property type="evidence" value="ECO:0007669"/>
    <property type="project" value="TreeGrafter"/>
</dbReference>
<dbReference type="GO" id="GO:0044732">
    <property type="term" value="C:mitotic spindle pole body"/>
    <property type="evidence" value="ECO:0007669"/>
    <property type="project" value="TreeGrafter"/>
</dbReference>
<dbReference type="SMART" id="SM00164">
    <property type="entry name" value="TBC"/>
    <property type="match status" value="1"/>
</dbReference>
<dbReference type="InterPro" id="IPR035969">
    <property type="entry name" value="Rab-GAP_TBC_sf"/>
</dbReference>
<evidence type="ECO:0000313" key="3">
    <source>
        <dbReference type="EMBL" id="OBA24922.1"/>
    </source>
</evidence>
<dbReference type="AlphaFoldDB" id="A0A1B7T876"/>
<keyword evidence="1" id="KW-1133">Transmembrane helix</keyword>
<evidence type="ECO:0000259" key="2">
    <source>
        <dbReference type="PROSITE" id="PS50086"/>
    </source>
</evidence>
<sequence length="297" mass="34435">MLQKDSTSNNVELFVNDKQSTIILSNALKQLRYSLLTNKSHISSKLRIELWCILLQIDLNGITTDYINGVTTMKEENIYLDWYKKIDQDISRTFINTSLSKNPTKQKQLKRILYLFAYNNNFYIQGMNVILAPILTMTDIEPIAYAIFDKSMLKLNNYYNESLSLDRIHNGCKLVETVLSKIDPKLYKKFNKLSYPLHLLVVPSIMTLSGNAEPVTEVLKMWDFIIAYGVHLNVLFIVAQLVIVRDTILKINSEEELFNYLRKMPKLDDGMRVVKLGIGFIDRLGRDFLQELIDHVN</sequence>
<reference evidence="4" key="1">
    <citation type="journal article" date="2016" name="Proc. Natl. Acad. Sci. U.S.A.">
        <title>Comparative genomics of biotechnologically important yeasts.</title>
        <authorList>
            <person name="Riley R."/>
            <person name="Haridas S."/>
            <person name="Wolfe K.H."/>
            <person name="Lopes M.R."/>
            <person name="Hittinger C.T."/>
            <person name="Goeker M."/>
            <person name="Salamov A.A."/>
            <person name="Wisecaver J.H."/>
            <person name="Long T.M."/>
            <person name="Calvey C.H."/>
            <person name="Aerts A.L."/>
            <person name="Barry K.W."/>
            <person name="Choi C."/>
            <person name="Clum A."/>
            <person name="Coughlan A.Y."/>
            <person name="Deshpande S."/>
            <person name="Douglass A.P."/>
            <person name="Hanson S.J."/>
            <person name="Klenk H.-P."/>
            <person name="LaButti K.M."/>
            <person name="Lapidus A."/>
            <person name="Lindquist E.A."/>
            <person name="Lipzen A.M."/>
            <person name="Meier-Kolthoff J.P."/>
            <person name="Ohm R.A."/>
            <person name="Otillar R.P."/>
            <person name="Pangilinan J.L."/>
            <person name="Peng Y."/>
            <person name="Rokas A."/>
            <person name="Rosa C.A."/>
            <person name="Scheuner C."/>
            <person name="Sibirny A.A."/>
            <person name="Slot J.C."/>
            <person name="Stielow J.B."/>
            <person name="Sun H."/>
            <person name="Kurtzman C.P."/>
            <person name="Blackwell M."/>
            <person name="Grigoriev I.V."/>
            <person name="Jeffries T.W."/>
        </authorList>
    </citation>
    <scope>NUCLEOTIDE SEQUENCE [LARGE SCALE GENOMIC DNA]</scope>
    <source>
        <strain evidence="4">NRRL Y-1626</strain>
    </source>
</reference>
<proteinExistence type="predicted"/>
<name>A0A1B7T876_9ASCO</name>
<evidence type="ECO:0000256" key="1">
    <source>
        <dbReference type="SAM" id="Phobius"/>
    </source>
</evidence>
<gene>
    <name evidence="3" type="ORF">HANVADRAFT_54225</name>
</gene>
<dbReference type="InterPro" id="IPR000195">
    <property type="entry name" value="Rab-GAP-TBC_dom"/>
</dbReference>
<organism evidence="3 4">
    <name type="scientific">Hanseniaspora valbyensis NRRL Y-1626</name>
    <dbReference type="NCBI Taxonomy" id="766949"/>
    <lineage>
        <taxon>Eukaryota</taxon>
        <taxon>Fungi</taxon>
        <taxon>Dikarya</taxon>
        <taxon>Ascomycota</taxon>
        <taxon>Saccharomycotina</taxon>
        <taxon>Saccharomycetes</taxon>
        <taxon>Saccharomycodales</taxon>
        <taxon>Saccharomycodaceae</taxon>
        <taxon>Hanseniaspora</taxon>
    </lineage>
</organism>
<dbReference type="Gene3D" id="1.10.8.270">
    <property type="entry name" value="putative rabgap domain of human tbc1 domain family member 14 like domains"/>
    <property type="match status" value="1"/>
</dbReference>
<accession>A0A1B7T876</accession>
<comment type="caution">
    <text evidence="3">The sequence shown here is derived from an EMBL/GenBank/DDBJ whole genome shotgun (WGS) entry which is preliminary data.</text>
</comment>
<dbReference type="SUPFAM" id="SSF47923">
    <property type="entry name" value="Ypt/Rab-GAP domain of gyp1p"/>
    <property type="match status" value="2"/>
</dbReference>
<keyword evidence="4" id="KW-1185">Reference proteome</keyword>
<evidence type="ECO:0000313" key="4">
    <source>
        <dbReference type="Proteomes" id="UP000092321"/>
    </source>
</evidence>
<keyword evidence="1" id="KW-0812">Transmembrane</keyword>
<dbReference type="PROSITE" id="PS50086">
    <property type="entry name" value="TBC_RABGAP"/>
    <property type="match status" value="1"/>
</dbReference>
<feature type="domain" description="Rab-GAP TBC" evidence="2">
    <location>
        <begin position="41"/>
        <end position="229"/>
    </location>
</feature>
<dbReference type="PANTHER" id="PTHR22957">
    <property type="entry name" value="TBC1 DOMAIN FAMILY MEMBER GTPASE-ACTIVATING PROTEIN"/>
    <property type="match status" value="1"/>
</dbReference>
<feature type="transmembrane region" description="Helical" evidence="1">
    <location>
        <begin position="224"/>
        <end position="244"/>
    </location>
</feature>
<dbReference type="Gene3D" id="1.10.472.80">
    <property type="entry name" value="Ypt/Rab-GAP domain of gyp1p, domain 3"/>
    <property type="match status" value="1"/>
</dbReference>
<dbReference type="PANTHER" id="PTHR22957:SF263">
    <property type="entry name" value="MITOTIC CHECK POINT PROTEIN BUB2"/>
    <property type="match status" value="1"/>
</dbReference>
<keyword evidence="1" id="KW-0472">Membrane</keyword>
<dbReference type="Pfam" id="PF00566">
    <property type="entry name" value="RabGAP-TBC"/>
    <property type="match status" value="1"/>
</dbReference>
<dbReference type="Proteomes" id="UP000092321">
    <property type="component" value="Unassembled WGS sequence"/>
</dbReference>
<dbReference type="EMBL" id="LXPE01000337">
    <property type="protein sequence ID" value="OBA24922.1"/>
    <property type="molecule type" value="Genomic_DNA"/>
</dbReference>
<dbReference type="GO" id="GO:0031030">
    <property type="term" value="P:negative regulation of septation initiation signaling"/>
    <property type="evidence" value="ECO:0007669"/>
    <property type="project" value="TreeGrafter"/>
</dbReference>
<protein>
    <recommendedName>
        <fullName evidence="2">Rab-GAP TBC domain-containing protein</fullName>
    </recommendedName>
</protein>